<proteinExistence type="predicted"/>
<accession>A0A1K0GTY4</accession>
<evidence type="ECO:0000313" key="2">
    <source>
        <dbReference type="EMBL" id="OJF12779.1"/>
    </source>
</evidence>
<dbReference type="AlphaFoldDB" id="A0A1K0GTY4"/>
<comment type="caution">
    <text evidence="2">The sequence shown here is derived from an EMBL/GenBank/DDBJ whole genome shotgun (WGS) entry which is preliminary data.</text>
</comment>
<protein>
    <submittedName>
        <fullName evidence="2">Uncharacterized protein</fullName>
    </submittedName>
</protein>
<reference evidence="2 3" key="1">
    <citation type="submission" date="2016-09" db="EMBL/GenBank/DDBJ databases">
        <title>Couchioplanes caeruleus draft genome sequence.</title>
        <authorList>
            <person name="Sheehan J."/>
            <person name="Caffrey P."/>
        </authorList>
    </citation>
    <scope>NUCLEOTIDE SEQUENCE [LARGE SCALE GENOMIC DNA]</scope>
    <source>
        <strain evidence="2 3">DSM 43634</strain>
    </source>
</reference>
<dbReference type="EMBL" id="MEIA01000197">
    <property type="protein sequence ID" value="OJF12779.1"/>
    <property type="molecule type" value="Genomic_DNA"/>
</dbReference>
<dbReference type="InterPro" id="IPR046215">
    <property type="entry name" value="DUF6248"/>
</dbReference>
<keyword evidence="3" id="KW-1185">Reference proteome</keyword>
<dbReference type="RefSeq" id="WP_071806642.1">
    <property type="nucleotide sequence ID" value="NZ_MEIA01000197.1"/>
</dbReference>
<dbReference type="Pfam" id="PF19761">
    <property type="entry name" value="DUF6248"/>
    <property type="match status" value="1"/>
</dbReference>
<gene>
    <name evidence="2" type="ORF">BG844_18805</name>
</gene>
<name>A0A1K0GTY4_9ACTN</name>
<evidence type="ECO:0000313" key="3">
    <source>
        <dbReference type="Proteomes" id="UP000182486"/>
    </source>
</evidence>
<sequence>MITVDQRAADWIRRTVLFRDNEHYEAMVRLCACQWGPYGHCDAGPHEQCARRRADLRDWNPVNPETGGVTRLISPGDGLPSWSS</sequence>
<dbReference type="Proteomes" id="UP000182486">
    <property type="component" value="Unassembled WGS sequence"/>
</dbReference>
<evidence type="ECO:0000256" key="1">
    <source>
        <dbReference type="SAM" id="MobiDB-lite"/>
    </source>
</evidence>
<feature type="region of interest" description="Disordered" evidence="1">
    <location>
        <begin position="60"/>
        <end position="84"/>
    </location>
</feature>
<organism evidence="2 3">
    <name type="scientific">Couchioplanes caeruleus subsp. caeruleus</name>
    <dbReference type="NCBI Taxonomy" id="56427"/>
    <lineage>
        <taxon>Bacteria</taxon>
        <taxon>Bacillati</taxon>
        <taxon>Actinomycetota</taxon>
        <taxon>Actinomycetes</taxon>
        <taxon>Micromonosporales</taxon>
        <taxon>Micromonosporaceae</taxon>
        <taxon>Couchioplanes</taxon>
    </lineage>
</organism>